<dbReference type="EMBL" id="CP026402">
    <property type="protein sequence ID" value="AUY05561.1"/>
    <property type="molecule type" value="Genomic_DNA"/>
</dbReference>
<dbReference type="Proteomes" id="UP000239554">
    <property type="component" value="Plasmid pECO-e618"/>
</dbReference>
<keyword evidence="1" id="KW-0614">Plasmid</keyword>
<organism evidence="1 2">
    <name type="scientific">Escherichia coli</name>
    <dbReference type="NCBI Taxonomy" id="562"/>
    <lineage>
        <taxon>Bacteria</taxon>
        <taxon>Pseudomonadati</taxon>
        <taxon>Pseudomonadota</taxon>
        <taxon>Gammaproteobacteria</taxon>
        <taxon>Enterobacterales</taxon>
        <taxon>Enterobacteriaceae</taxon>
        <taxon>Escherichia</taxon>
    </lineage>
</organism>
<protein>
    <submittedName>
        <fullName evidence="1">Uncharacterized protein</fullName>
    </submittedName>
</protein>
<name>A0A3L2VIU0_ECOLX</name>
<accession>A0A3L2VIU0</accession>
<proteinExistence type="predicted"/>
<sequence length="78" mass="8876">MKKAIISERAAIARFSRHLNKNGQSLKVNKVNSAAFREFGRYMIINANNFVVANSSTLTSWLREDGLLKEFEAVEDEE</sequence>
<evidence type="ECO:0000313" key="1">
    <source>
        <dbReference type="EMBL" id="AUY05561.1"/>
    </source>
</evidence>
<evidence type="ECO:0000313" key="2">
    <source>
        <dbReference type="Proteomes" id="UP000239554"/>
    </source>
</evidence>
<dbReference type="AlphaFoldDB" id="A0A3L2VIU0"/>
<geneLocation type="plasmid" evidence="2">
    <name>peco-e618</name>
</geneLocation>
<gene>
    <name evidence="1" type="ORF">C3F40_28480</name>
</gene>
<reference evidence="1 2" key="1">
    <citation type="journal article" date="2018" name="MBio">
        <title>Genomic Analysis of Hospital Plumbing Reveals Diverse Reservoir of Bacterial Plasmids Conferring Carbapenem Resistance.</title>
        <authorList>
            <consortium name="NISC Comparative Sequencing Program"/>
            <person name="Weingarten R.A."/>
            <person name="Johnson R.C."/>
            <person name="Conlan S."/>
            <person name="Ramsburg A.M."/>
            <person name="Dekker J.P."/>
            <person name="Lau A.F."/>
            <person name="Khil P."/>
            <person name="Odom R.T."/>
            <person name="Deming C."/>
            <person name="Park M."/>
            <person name="Thomas P.J."/>
            <person name="Henderson D.K."/>
            <person name="Palmore T.N."/>
            <person name="Segre J.A."/>
            <person name="Frank K.M."/>
        </authorList>
    </citation>
    <scope>NUCLEOTIDE SEQUENCE [LARGE SCALE GENOMIC DNA]</scope>
    <source>
        <strain evidence="1 2">ECONIH4</strain>
        <plasmid evidence="2">peco-e618</plasmid>
    </source>
</reference>
<dbReference type="RefSeq" id="WP_048235123.1">
    <property type="nucleotide sequence ID" value="NZ_CP026402.1"/>
</dbReference>